<dbReference type="SUPFAM" id="SSF48230">
    <property type="entry name" value="Chondroitin AC/alginate lyase"/>
    <property type="match status" value="1"/>
</dbReference>
<proteinExistence type="predicted"/>
<dbReference type="Gene3D" id="2.70.98.70">
    <property type="match status" value="1"/>
</dbReference>
<dbReference type="EMBL" id="FUZO01000001">
    <property type="protein sequence ID" value="SKC40560.1"/>
    <property type="molecule type" value="Genomic_DNA"/>
</dbReference>
<organism evidence="1 2">
    <name type="scientific">Plantibacter cousiniae</name>
    <name type="common">nom. nud.</name>
    <dbReference type="NCBI Taxonomy" id="199709"/>
    <lineage>
        <taxon>Bacteria</taxon>
        <taxon>Bacillati</taxon>
        <taxon>Actinomycetota</taxon>
        <taxon>Actinomycetes</taxon>
        <taxon>Micrococcales</taxon>
        <taxon>Microbacteriaceae</taxon>
        <taxon>Plantibacter</taxon>
    </lineage>
</organism>
<keyword evidence="2" id="KW-1185">Reference proteome</keyword>
<dbReference type="Proteomes" id="UP000190827">
    <property type="component" value="Unassembled WGS sequence"/>
</dbReference>
<sequence length="643" mass="69805">MTLETDRTAPTTTSFAGRFDDRARRSLRVGGWSAAPSVDDREAWGRVAERDRVALVDAAHRWCAEADRNPPTLSLWARYSAEGDRTPYETAQQALLGSVAASALALGATGDDAWVGELGDRVWRLCELTAWCLPSHYALPESGERPFLPIPGRDVLDLSDAYIGGMLAAIDTIAGDRLELTFPGLRARVHAEIRRRVLDPWRDEVDFWHGLDGPPNNWAPWIVSNVLVCSAVVETDRSELVASVDRAVTVLDRFRAGYAEDGSCDEGATYWWWAGATLFEALDLLGDLTGGAFDGFAVPPVAAMARFPMVMQLSATSQVNFSDGSASLPSNATWNLLARFGERVGDDEVAAHARWMGRSHPLGFSGQLAPLFRRTLAELLDPAWTTAGDATPGMPSSWYAPGTEVAVFREHAGRVDGWAVAAKGGHNDVSHNHNDVGGIIVSLDGEPALIDVGVGVYHRDTFMPDTRYGIWTMRSAFHNVPLPAGFEQPYGRAFTASGTRFSDEGDRSVLATSLLGAYPAEARLTALDRTVALDRSAGTVLIEDDWAFSEPLRMTLTFLTAVEPIVAGGGILVGDARLDTDPAFEVAVDRIDIDDPKLHEVWGSAVFRIRLVQRATATSGSHALRVRRAEQYPEPGAPMEAPR</sequence>
<dbReference type="RefSeq" id="WP_139382369.1">
    <property type="nucleotide sequence ID" value="NZ_FUZO01000001.1"/>
</dbReference>
<evidence type="ECO:0000313" key="1">
    <source>
        <dbReference type="EMBL" id="SKC40560.1"/>
    </source>
</evidence>
<protein>
    <submittedName>
        <fullName evidence="1">Heparinase II/III-like protein</fullName>
    </submittedName>
</protein>
<dbReference type="Gene3D" id="1.50.10.100">
    <property type="entry name" value="Chondroitin AC/alginate lyase"/>
    <property type="match status" value="1"/>
</dbReference>
<name>A0ABY1LJA5_9MICO</name>
<evidence type="ECO:0000313" key="2">
    <source>
        <dbReference type="Proteomes" id="UP000190827"/>
    </source>
</evidence>
<gene>
    <name evidence="1" type="ORF">SAMN06295973_0625</name>
</gene>
<comment type="caution">
    <text evidence="1">The sequence shown here is derived from an EMBL/GenBank/DDBJ whole genome shotgun (WGS) entry which is preliminary data.</text>
</comment>
<reference evidence="1 2" key="1">
    <citation type="submission" date="2017-02" db="EMBL/GenBank/DDBJ databases">
        <authorList>
            <person name="Varghese N."/>
            <person name="Submissions S."/>
        </authorList>
    </citation>
    <scope>NUCLEOTIDE SEQUENCE [LARGE SCALE GENOMIC DNA]</scope>
    <source>
        <strain evidence="1 2">VKM Ac-1787</strain>
    </source>
</reference>
<accession>A0ABY1LJA5</accession>
<dbReference type="InterPro" id="IPR008929">
    <property type="entry name" value="Chondroitin_lyas"/>
</dbReference>